<feature type="region of interest" description="Disordered" evidence="10">
    <location>
        <begin position="159"/>
        <end position="199"/>
    </location>
</feature>
<protein>
    <recommendedName>
        <fullName evidence="3">RING-type E3 ubiquitin transferase</fullName>
        <ecNumber evidence="3">2.3.2.27</ecNumber>
    </recommendedName>
</protein>
<evidence type="ECO:0000313" key="13">
    <source>
        <dbReference type="Proteomes" id="UP001497497"/>
    </source>
</evidence>
<dbReference type="PROSITE" id="PS50089">
    <property type="entry name" value="ZF_RING_2"/>
    <property type="match status" value="1"/>
</dbReference>
<keyword evidence="7" id="KW-0833">Ubl conjugation pathway</keyword>
<dbReference type="InterPro" id="IPR001841">
    <property type="entry name" value="Znf_RING"/>
</dbReference>
<evidence type="ECO:0000256" key="10">
    <source>
        <dbReference type="SAM" id="MobiDB-lite"/>
    </source>
</evidence>
<evidence type="ECO:0000256" key="1">
    <source>
        <dbReference type="ARBA" id="ARBA00000900"/>
    </source>
</evidence>
<evidence type="ECO:0000256" key="7">
    <source>
        <dbReference type="ARBA" id="ARBA00022786"/>
    </source>
</evidence>
<evidence type="ECO:0000256" key="9">
    <source>
        <dbReference type="PROSITE-ProRule" id="PRU00175"/>
    </source>
</evidence>
<dbReference type="PANTHER" id="PTHR15710:SF243">
    <property type="entry name" value="E3 UBIQUITIN-PROTEIN LIGASE PRAJA-2 ISOFORM X1"/>
    <property type="match status" value="1"/>
</dbReference>
<proteinExistence type="predicted"/>
<keyword evidence="4" id="KW-0808">Transferase</keyword>
<evidence type="ECO:0000256" key="4">
    <source>
        <dbReference type="ARBA" id="ARBA00022679"/>
    </source>
</evidence>
<name>A0AAV2H102_LYMST</name>
<dbReference type="AlphaFoldDB" id="A0AAV2H102"/>
<dbReference type="SUPFAM" id="SSF57850">
    <property type="entry name" value="RING/U-box"/>
    <property type="match status" value="1"/>
</dbReference>
<dbReference type="FunFam" id="3.30.40.10:FF:000069">
    <property type="entry name" value="E3 ubiquitin-protein ligase RNF115"/>
    <property type="match status" value="1"/>
</dbReference>
<comment type="caution">
    <text evidence="12">The sequence shown here is derived from an EMBL/GenBank/DDBJ whole genome shotgun (WGS) entry which is preliminary data.</text>
</comment>
<sequence length="235" mass="25542">MDQSDEEEMRGIGPSAVFHFNADPTPTLPSIINYVIQRLGTDLGARNPVILHGNPGDYAWGAGGLDAIISQLLNHLEGTGAPPAQKEKIENLEKVRIDKTHVENTLQCSICMDDFELDVEVRKLPCDHMYHSECIIKWLEMHGTCPVCRKDLNGLDTSRNEDAVDTTMYSPSTDEGSGGHHGAPSSSSSSTSNGPSTSSSFLPYQGLPLFKESASYPWKSFGKYTVLSIPGASEN</sequence>
<evidence type="ECO:0000256" key="8">
    <source>
        <dbReference type="ARBA" id="ARBA00022833"/>
    </source>
</evidence>
<feature type="domain" description="RING-type" evidence="11">
    <location>
        <begin position="108"/>
        <end position="149"/>
    </location>
</feature>
<dbReference type="Gene3D" id="3.30.40.10">
    <property type="entry name" value="Zinc/RING finger domain, C3HC4 (zinc finger)"/>
    <property type="match status" value="1"/>
</dbReference>
<dbReference type="GO" id="GO:0005737">
    <property type="term" value="C:cytoplasm"/>
    <property type="evidence" value="ECO:0007669"/>
    <property type="project" value="TreeGrafter"/>
</dbReference>
<keyword evidence="13" id="KW-1185">Reference proteome</keyword>
<dbReference type="Proteomes" id="UP001497497">
    <property type="component" value="Unassembled WGS sequence"/>
</dbReference>
<keyword evidence="6 9" id="KW-0863">Zinc-finger</keyword>
<comment type="catalytic activity">
    <reaction evidence="1">
        <text>S-ubiquitinyl-[E2 ubiquitin-conjugating enzyme]-L-cysteine + [acceptor protein]-L-lysine = [E2 ubiquitin-conjugating enzyme]-L-cysteine + N(6)-ubiquitinyl-[acceptor protein]-L-lysine.</text>
        <dbReference type="EC" id="2.3.2.27"/>
    </reaction>
</comment>
<reference evidence="12 13" key="1">
    <citation type="submission" date="2024-04" db="EMBL/GenBank/DDBJ databases">
        <authorList>
            <consortium name="Genoscope - CEA"/>
            <person name="William W."/>
        </authorList>
    </citation>
    <scope>NUCLEOTIDE SEQUENCE [LARGE SCALE GENOMIC DNA]</scope>
</reference>
<evidence type="ECO:0000256" key="2">
    <source>
        <dbReference type="ARBA" id="ARBA00004906"/>
    </source>
</evidence>
<dbReference type="Pfam" id="PF13639">
    <property type="entry name" value="zf-RING_2"/>
    <property type="match status" value="1"/>
</dbReference>
<accession>A0AAV2H102</accession>
<dbReference type="SMART" id="SM00184">
    <property type="entry name" value="RING"/>
    <property type="match status" value="1"/>
</dbReference>
<evidence type="ECO:0000256" key="5">
    <source>
        <dbReference type="ARBA" id="ARBA00022723"/>
    </source>
</evidence>
<evidence type="ECO:0000256" key="6">
    <source>
        <dbReference type="ARBA" id="ARBA00022771"/>
    </source>
</evidence>
<dbReference type="GO" id="GO:0000209">
    <property type="term" value="P:protein polyubiquitination"/>
    <property type="evidence" value="ECO:0007669"/>
    <property type="project" value="UniProtKB-ARBA"/>
</dbReference>
<dbReference type="EC" id="2.3.2.27" evidence="3"/>
<organism evidence="12 13">
    <name type="scientific">Lymnaea stagnalis</name>
    <name type="common">Great pond snail</name>
    <name type="synonym">Helix stagnalis</name>
    <dbReference type="NCBI Taxonomy" id="6523"/>
    <lineage>
        <taxon>Eukaryota</taxon>
        <taxon>Metazoa</taxon>
        <taxon>Spiralia</taxon>
        <taxon>Lophotrochozoa</taxon>
        <taxon>Mollusca</taxon>
        <taxon>Gastropoda</taxon>
        <taxon>Heterobranchia</taxon>
        <taxon>Euthyneura</taxon>
        <taxon>Panpulmonata</taxon>
        <taxon>Hygrophila</taxon>
        <taxon>Lymnaeoidea</taxon>
        <taxon>Lymnaeidae</taxon>
        <taxon>Lymnaea</taxon>
    </lineage>
</organism>
<dbReference type="PANTHER" id="PTHR15710">
    <property type="entry name" value="E3 UBIQUITIN-PROTEIN LIGASE PRAJA"/>
    <property type="match status" value="1"/>
</dbReference>
<comment type="pathway">
    <text evidence="2">Protein modification; protein ubiquitination.</text>
</comment>
<evidence type="ECO:0000259" key="11">
    <source>
        <dbReference type="PROSITE" id="PS50089"/>
    </source>
</evidence>
<dbReference type="InterPro" id="IPR013083">
    <property type="entry name" value="Znf_RING/FYVE/PHD"/>
</dbReference>
<dbReference type="EMBL" id="CAXITT010000015">
    <property type="protein sequence ID" value="CAL1527288.1"/>
    <property type="molecule type" value="Genomic_DNA"/>
</dbReference>
<feature type="compositionally biased region" description="Low complexity" evidence="10">
    <location>
        <begin position="182"/>
        <end position="199"/>
    </location>
</feature>
<evidence type="ECO:0000256" key="3">
    <source>
        <dbReference type="ARBA" id="ARBA00012483"/>
    </source>
</evidence>
<dbReference type="GO" id="GO:0008270">
    <property type="term" value="F:zinc ion binding"/>
    <property type="evidence" value="ECO:0007669"/>
    <property type="project" value="UniProtKB-KW"/>
</dbReference>
<dbReference type="GO" id="GO:0061630">
    <property type="term" value="F:ubiquitin protein ligase activity"/>
    <property type="evidence" value="ECO:0007669"/>
    <property type="project" value="UniProtKB-EC"/>
</dbReference>
<gene>
    <name evidence="12" type="ORF">GSLYS_00001465001</name>
</gene>
<evidence type="ECO:0000313" key="12">
    <source>
        <dbReference type="EMBL" id="CAL1527288.1"/>
    </source>
</evidence>
<keyword evidence="5" id="KW-0479">Metal-binding</keyword>
<keyword evidence="8" id="KW-0862">Zinc</keyword>